<accession>A0ABW5JWD6</accession>
<dbReference type="InterPro" id="IPR012910">
    <property type="entry name" value="Plug_dom"/>
</dbReference>
<dbReference type="Gene3D" id="2.60.40.1120">
    <property type="entry name" value="Carboxypeptidase-like, regulatory domain"/>
    <property type="match status" value="1"/>
</dbReference>
<dbReference type="InterPro" id="IPR008969">
    <property type="entry name" value="CarboxyPept-like_regulatory"/>
</dbReference>
<dbReference type="InterPro" id="IPR037066">
    <property type="entry name" value="Plug_dom_sf"/>
</dbReference>
<comment type="caution">
    <text evidence="13">The sequence shown here is derived from an EMBL/GenBank/DDBJ whole genome shotgun (WGS) entry which is preliminary data.</text>
</comment>
<keyword evidence="6 8" id="KW-0472">Membrane</keyword>
<dbReference type="PROSITE" id="PS52016">
    <property type="entry name" value="TONB_DEPENDENT_REC_3"/>
    <property type="match status" value="1"/>
</dbReference>
<evidence type="ECO:0000259" key="11">
    <source>
        <dbReference type="Pfam" id="PF00593"/>
    </source>
</evidence>
<evidence type="ECO:0000256" key="10">
    <source>
        <dbReference type="SAM" id="SignalP"/>
    </source>
</evidence>
<dbReference type="Gene3D" id="2.40.170.20">
    <property type="entry name" value="TonB-dependent receptor, beta-barrel domain"/>
    <property type="match status" value="1"/>
</dbReference>
<comment type="subcellular location">
    <subcellularLocation>
        <location evidence="1 8">Cell outer membrane</location>
        <topology evidence="1 8">Multi-pass membrane protein</topology>
    </subcellularLocation>
</comment>
<dbReference type="SUPFAM" id="SSF49464">
    <property type="entry name" value="Carboxypeptidase regulatory domain-like"/>
    <property type="match status" value="1"/>
</dbReference>
<evidence type="ECO:0000256" key="7">
    <source>
        <dbReference type="ARBA" id="ARBA00023237"/>
    </source>
</evidence>
<evidence type="ECO:0000313" key="13">
    <source>
        <dbReference type="EMBL" id="MFD2535828.1"/>
    </source>
</evidence>
<evidence type="ECO:0000256" key="5">
    <source>
        <dbReference type="ARBA" id="ARBA00023077"/>
    </source>
</evidence>
<evidence type="ECO:0000256" key="4">
    <source>
        <dbReference type="ARBA" id="ARBA00022692"/>
    </source>
</evidence>
<feature type="domain" description="TonB-dependent receptor plug" evidence="12">
    <location>
        <begin position="116"/>
        <end position="223"/>
    </location>
</feature>
<keyword evidence="10" id="KW-0732">Signal</keyword>
<evidence type="ECO:0000256" key="8">
    <source>
        <dbReference type="PROSITE-ProRule" id="PRU01360"/>
    </source>
</evidence>
<evidence type="ECO:0000256" key="6">
    <source>
        <dbReference type="ARBA" id="ARBA00023136"/>
    </source>
</evidence>
<evidence type="ECO:0000313" key="14">
    <source>
        <dbReference type="Proteomes" id="UP001597441"/>
    </source>
</evidence>
<keyword evidence="5 9" id="KW-0798">TonB box</keyword>
<evidence type="ECO:0000256" key="3">
    <source>
        <dbReference type="ARBA" id="ARBA00022452"/>
    </source>
</evidence>
<dbReference type="Pfam" id="PF00593">
    <property type="entry name" value="TonB_dep_Rec_b-barrel"/>
    <property type="match status" value="1"/>
</dbReference>
<protein>
    <submittedName>
        <fullName evidence="13">SusC/RagA family TonB-linked outer membrane protein</fullName>
    </submittedName>
</protein>
<keyword evidence="2 8" id="KW-0813">Transport</keyword>
<dbReference type="InterPro" id="IPR036942">
    <property type="entry name" value="Beta-barrel_TonB_sf"/>
</dbReference>
<sequence length="1063" mass="117591">MKLKLTWMLTLIMAFSIQFSNAQEKTISGEVTSSIDGLPLPGVSVIVKGTTRGAQTDFDGNYTIKASAGEVLVFSFVGMKNVESIIGASNTVNISMQEDIAALDEVVVVAYGTQKKEALTGSVGVVETEALEKIATSNVVQGIVGKVAGVQVINISGQPGAAPTVRIRGVGSINASSEPLYVVNGVPFQGDINSINSNDIESFTVLKDAAAAALYGSRGSNGVIIITTKKGKRDAVSINLDVSTTYLTRATKDYDVIKEPGMYYEAHFLAMKNFLITTGETPADAANLAAANLIQDNIGSGYSLGYNNYDVPDDQLINPATGKLNPSANLLYHDDWDDYMFNNSFSTKTFLSVSGGSENSKYYFSLGHQDDKAYTIKSNFERVTANMSLEQTIKENLTIGGTMNYAHTVQNAPDQGGYAGAFTWTRSIAPIYPVFGYNLDGSPVLDSNGVQVYDYGDGQTGTPQIRRYAAFANPYATTLLDIKRRTSDNLNGNIFLKYDFLNDFSFRYNVSADLRNHNRVSYDTPLGGDAYGVEGRSTPRASRDFTVTHQQLLTWNKSFGNHSVDVLVGHESSEQKFVYLDAQKTKFLLPNESVLDYGVNFQYINNYEFDYNIEGYLSRVNYDFSDKYFINASYRRDASSVFHPDNRWGDFYGAGAAWRISQESFLDNADWLTELKLKASIGQQGNDRILYSDLADNDNDGFADRNYVAYEDQYFVSNNNGNIGLSLQYQGNPDLTWETSTNFNAGFELGLFDNRITLDAEYFKRDVSGLLFNTPQPPSSGLPSFPENVGDMENVGYEASLNVDIIRSEDVNWSINVNATHFENKITKLPEGKETIENGAFELEVGRSQFEYFSREYAGVNPNNGAALFYKDILDTDGNPTGQREITEDWADADEYFIGKSALPELYGGFGTSFSYKNFSLGLHFAYQFGGYGRDNTYIELLSGEAGENLHKDVFNTWTIDNPTASLPLVVPNNDLNYYATSNIRLIESDYLSLQDVNISYNLNDDITEKLGLTSARIYINAGNVHLWSKRQGYDPRLSFTGLNTDTNFSLVRNITFGLNLKF</sequence>
<dbReference type="InterPro" id="IPR039426">
    <property type="entry name" value="TonB-dep_rcpt-like"/>
</dbReference>
<feature type="chain" id="PRO_5047423467" evidence="10">
    <location>
        <begin position="23"/>
        <end position="1063"/>
    </location>
</feature>
<evidence type="ECO:0000256" key="9">
    <source>
        <dbReference type="RuleBase" id="RU003357"/>
    </source>
</evidence>
<comment type="similarity">
    <text evidence="8 9">Belongs to the TonB-dependent receptor family.</text>
</comment>
<dbReference type="InterPro" id="IPR023996">
    <property type="entry name" value="TonB-dep_OMP_SusC/RagA"/>
</dbReference>
<proteinExistence type="inferred from homology"/>
<gene>
    <name evidence="13" type="ORF">ACFSQS_12005</name>
</gene>
<dbReference type="NCBIfam" id="TIGR04057">
    <property type="entry name" value="SusC_RagA_signa"/>
    <property type="match status" value="1"/>
</dbReference>
<keyword evidence="7 8" id="KW-0998">Cell outer membrane</keyword>
<dbReference type="InterPro" id="IPR023997">
    <property type="entry name" value="TonB-dep_OMP_SusC/RagA_CS"/>
</dbReference>
<evidence type="ECO:0000256" key="2">
    <source>
        <dbReference type="ARBA" id="ARBA00022448"/>
    </source>
</evidence>
<name>A0ABW5JWD6_9FLAO</name>
<feature type="domain" description="TonB-dependent receptor-like beta-barrel" evidence="11">
    <location>
        <begin position="445"/>
        <end position="1005"/>
    </location>
</feature>
<evidence type="ECO:0000256" key="1">
    <source>
        <dbReference type="ARBA" id="ARBA00004571"/>
    </source>
</evidence>
<keyword evidence="4 8" id="KW-0812">Transmembrane</keyword>
<evidence type="ECO:0000259" key="12">
    <source>
        <dbReference type="Pfam" id="PF07715"/>
    </source>
</evidence>
<dbReference type="Gene3D" id="2.170.130.10">
    <property type="entry name" value="TonB-dependent receptor, plug domain"/>
    <property type="match status" value="1"/>
</dbReference>
<dbReference type="EMBL" id="JBHULK010000004">
    <property type="protein sequence ID" value="MFD2535828.1"/>
    <property type="molecule type" value="Genomic_DNA"/>
</dbReference>
<keyword evidence="14" id="KW-1185">Reference proteome</keyword>
<organism evidence="13 14">
    <name type="scientific">Gelatiniphilus marinus</name>
    <dbReference type="NCBI Taxonomy" id="1759464"/>
    <lineage>
        <taxon>Bacteria</taxon>
        <taxon>Pseudomonadati</taxon>
        <taxon>Bacteroidota</taxon>
        <taxon>Flavobacteriia</taxon>
        <taxon>Flavobacteriales</taxon>
        <taxon>Flavobacteriaceae</taxon>
        <taxon>Gelatiniphilus</taxon>
    </lineage>
</organism>
<reference evidence="14" key="1">
    <citation type="journal article" date="2019" name="Int. J. Syst. Evol. Microbiol.">
        <title>The Global Catalogue of Microorganisms (GCM) 10K type strain sequencing project: providing services to taxonomists for standard genome sequencing and annotation.</title>
        <authorList>
            <consortium name="The Broad Institute Genomics Platform"/>
            <consortium name="The Broad Institute Genome Sequencing Center for Infectious Disease"/>
            <person name="Wu L."/>
            <person name="Ma J."/>
        </authorList>
    </citation>
    <scope>NUCLEOTIDE SEQUENCE [LARGE SCALE GENOMIC DNA]</scope>
    <source>
        <strain evidence="14">KCTC 42903</strain>
    </source>
</reference>
<feature type="signal peptide" evidence="10">
    <location>
        <begin position="1"/>
        <end position="22"/>
    </location>
</feature>
<dbReference type="Pfam" id="PF13715">
    <property type="entry name" value="CarbopepD_reg_2"/>
    <property type="match status" value="1"/>
</dbReference>
<dbReference type="Proteomes" id="UP001597441">
    <property type="component" value="Unassembled WGS sequence"/>
</dbReference>
<dbReference type="InterPro" id="IPR000531">
    <property type="entry name" value="Beta-barrel_TonB"/>
</dbReference>
<dbReference type="RefSeq" id="WP_388019075.1">
    <property type="nucleotide sequence ID" value="NZ_JBHUDT010000004.1"/>
</dbReference>
<dbReference type="Pfam" id="PF07715">
    <property type="entry name" value="Plug"/>
    <property type="match status" value="1"/>
</dbReference>
<dbReference type="SUPFAM" id="SSF56935">
    <property type="entry name" value="Porins"/>
    <property type="match status" value="1"/>
</dbReference>
<keyword evidence="3 8" id="KW-1134">Transmembrane beta strand</keyword>
<dbReference type="NCBIfam" id="TIGR04056">
    <property type="entry name" value="OMP_RagA_SusC"/>
    <property type="match status" value="1"/>
</dbReference>